<proteinExistence type="predicted"/>
<dbReference type="InterPro" id="IPR011032">
    <property type="entry name" value="GroES-like_sf"/>
</dbReference>
<comment type="caution">
    <text evidence="5">The sequence shown here is derived from an EMBL/GenBank/DDBJ whole genome shotgun (WGS) entry which is preliminary data.</text>
</comment>
<feature type="compositionally biased region" description="Basic and acidic residues" evidence="2">
    <location>
        <begin position="413"/>
        <end position="423"/>
    </location>
</feature>
<protein>
    <recommendedName>
        <fullName evidence="3">Enoyl reductase (ER) domain-containing protein</fullName>
    </recommendedName>
</protein>
<dbReference type="EMBL" id="CAJOBA010005241">
    <property type="protein sequence ID" value="CAF3737449.1"/>
    <property type="molecule type" value="Genomic_DNA"/>
</dbReference>
<gene>
    <name evidence="4" type="ORF">OVA965_LOCUS12828</name>
    <name evidence="5" type="ORF">TMI583_LOCUS12832</name>
</gene>
<keyword evidence="1" id="KW-0560">Oxidoreductase</keyword>
<dbReference type="PANTHER" id="PTHR44054:SF2">
    <property type="entry name" value="SYNAPTIC VESICLE MEMBRANE PROTEIN VAT-1 HOMOLOG-LIKE"/>
    <property type="match status" value="1"/>
</dbReference>
<dbReference type="SUPFAM" id="SSF50129">
    <property type="entry name" value="GroES-like"/>
    <property type="match status" value="1"/>
</dbReference>
<feature type="domain" description="Enoyl reductase (ER)" evidence="3">
    <location>
        <begin position="36"/>
        <end position="370"/>
    </location>
</feature>
<dbReference type="PANTHER" id="PTHR44054">
    <property type="entry name" value="SYNAPTIC VESICLE MEMBRANE PROTEIN VAT-1 HOMOLOG-LIKE"/>
    <property type="match status" value="1"/>
</dbReference>
<dbReference type="InterPro" id="IPR036291">
    <property type="entry name" value="NAD(P)-bd_dom_sf"/>
</dbReference>
<dbReference type="Gene3D" id="3.90.180.10">
    <property type="entry name" value="Medium-chain alcohol dehydrogenases, catalytic domain"/>
    <property type="match status" value="1"/>
</dbReference>
<dbReference type="Proteomes" id="UP000682733">
    <property type="component" value="Unassembled WGS sequence"/>
</dbReference>
<evidence type="ECO:0000313" key="6">
    <source>
        <dbReference type="Proteomes" id="UP000682733"/>
    </source>
</evidence>
<dbReference type="InterPro" id="IPR020843">
    <property type="entry name" value="ER"/>
</dbReference>
<dbReference type="EMBL" id="CAJNOK010005235">
    <property type="protein sequence ID" value="CAF0965478.1"/>
    <property type="molecule type" value="Genomic_DNA"/>
</dbReference>
<dbReference type="InterPro" id="IPR052100">
    <property type="entry name" value="SV-ATPase_mito-regulator"/>
</dbReference>
<dbReference type="GO" id="GO:0016491">
    <property type="term" value="F:oxidoreductase activity"/>
    <property type="evidence" value="ECO:0007669"/>
    <property type="project" value="UniProtKB-KW"/>
</dbReference>
<dbReference type="Pfam" id="PF08240">
    <property type="entry name" value="ADH_N"/>
    <property type="match status" value="1"/>
</dbReference>
<dbReference type="Gene3D" id="3.40.50.720">
    <property type="entry name" value="NAD(P)-binding Rossmann-like Domain"/>
    <property type="match status" value="1"/>
</dbReference>
<reference evidence="5" key="1">
    <citation type="submission" date="2021-02" db="EMBL/GenBank/DDBJ databases">
        <authorList>
            <person name="Nowell W R."/>
        </authorList>
    </citation>
    <scope>NUCLEOTIDE SEQUENCE</scope>
</reference>
<dbReference type="SMART" id="SM00829">
    <property type="entry name" value="PKS_ER"/>
    <property type="match status" value="1"/>
</dbReference>
<dbReference type="AlphaFoldDB" id="A0A8S2IB18"/>
<organism evidence="5 6">
    <name type="scientific">Didymodactylos carnosus</name>
    <dbReference type="NCBI Taxonomy" id="1234261"/>
    <lineage>
        <taxon>Eukaryota</taxon>
        <taxon>Metazoa</taxon>
        <taxon>Spiralia</taxon>
        <taxon>Gnathifera</taxon>
        <taxon>Rotifera</taxon>
        <taxon>Eurotatoria</taxon>
        <taxon>Bdelloidea</taxon>
        <taxon>Philodinida</taxon>
        <taxon>Philodinidae</taxon>
        <taxon>Didymodactylos</taxon>
    </lineage>
</organism>
<evidence type="ECO:0000256" key="1">
    <source>
        <dbReference type="ARBA" id="ARBA00023002"/>
    </source>
</evidence>
<dbReference type="Pfam" id="PF13602">
    <property type="entry name" value="ADH_zinc_N_2"/>
    <property type="match status" value="1"/>
</dbReference>
<dbReference type="InterPro" id="IPR013154">
    <property type="entry name" value="ADH-like_N"/>
</dbReference>
<evidence type="ECO:0000313" key="4">
    <source>
        <dbReference type="EMBL" id="CAF0965478.1"/>
    </source>
</evidence>
<dbReference type="CDD" id="cd08275">
    <property type="entry name" value="MDR3"/>
    <property type="match status" value="1"/>
</dbReference>
<evidence type="ECO:0000259" key="3">
    <source>
        <dbReference type="SMART" id="SM00829"/>
    </source>
</evidence>
<evidence type="ECO:0000313" key="5">
    <source>
        <dbReference type="EMBL" id="CAF3737449.1"/>
    </source>
</evidence>
<dbReference type="Proteomes" id="UP000677228">
    <property type="component" value="Unassembled WGS sequence"/>
</dbReference>
<feature type="region of interest" description="Disordered" evidence="2">
    <location>
        <begin position="376"/>
        <end position="423"/>
    </location>
</feature>
<evidence type="ECO:0000256" key="2">
    <source>
        <dbReference type="SAM" id="MobiDB-lite"/>
    </source>
</evidence>
<sequence length="423" mass="47080">MENVKENTTTTTTTTTMTPSANADLKCIIVQQSFTGNRQLKVTSIPKLAPPAEGEVLINVKACGVNFHDVLVRYGVYEETPKPPFVPGMECSGEVLDIGSNVTNVNRGDRVLALCRFNAWTEQVMCKKDLVFKIPNEMTFREAAGFGVSYITAYILLFELGQLRSGQTLFFHSAGGGVGVALTQLSKLVNNLTVIATASPHKFDVLKNHIHYLFEHDIDYTEDIKKICPEGIDLILDCMAGDDCERGLNLLKLNGKYIMYGTSSALTWDTKNFFGITKGLSQWWQNDKVSIKRLFEDSKSVHGFNLFQLLHRNGGSADTRRYIGDILQKVFSLFKAGKIKPVVDSVYTFEQVNDAISQLTERKNIGKVIIEPFSNSKPEKVKKLKPPSQKKSNHTSEEQSSPETSGPDEDNDDKTQHSEGEHA</sequence>
<accession>A0A8S2IB18</accession>
<dbReference type="SUPFAM" id="SSF51735">
    <property type="entry name" value="NAD(P)-binding Rossmann-fold domains"/>
    <property type="match status" value="1"/>
</dbReference>
<name>A0A8S2IB18_9BILA</name>